<dbReference type="Gene3D" id="1.10.150.320">
    <property type="entry name" value="Photosystem II 12 kDa extrinsic protein"/>
    <property type="match status" value="1"/>
</dbReference>
<keyword evidence="2" id="KW-0949">S-adenosyl-L-methionine</keyword>
<evidence type="ECO:0000259" key="6">
    <source>
        <dbReference type="PROSITE" id="PS51918"/>
    </source>
</evidence>
<keyword evidence="4" id="KW-0408">Iron</keyword>
<organism evidence="7">
    <name type="scientific">Aquifex aeolicus</name>
    <dbReference type="NCBI Taxonomy" id="63363"/>
    <lineage>
        <taxon>Bacteria</taxon>
        <taxon>Pseudomonadati</taxon>
        <taxon>Aquificota</taxon>
        <taxon>Aquificia</taxon>
        <taxon>Aquificales</taxon>
        <taxon>Aquificaceae</taxon>
        <taxon>Aquifex</taxon>
    </lineage>
</organism>
<comment type="cofactor">
    <cofactor evidence="1">
        <name>[4Fe-4S] cluster</name>
        <dbReference type="ChEBI" id="CHEBI:49883"/>
    </cofactor>
</comment>
<sequence length="354" mass="41464">MDLRDKISLLRELARYDCEVPLEDYIYRAHTPVGRKPLLKIMQTTYCEKNCSYCVFRRDREETPRVFIDPEDLARGFMELHRRGKVSGLFLTAGVFPHPEVVMERMIETVSILRKRYGYRGYVHLKVMPGVSDQTLEAAVELASRVSINVEFPKEDILRRLARGKSIRSDILPKIKRISELLAEHPGRDQTTQFIVGAADERDEDILRSAEFLYRRFGLRRVYYSSFRPVRNTPLEGKPPAPVRREQRLYQADVLIREYGFSHSELPYEDGNLPLDRDPKTAWAEKNPQLFPVELNSADLHLLLRIPGVGRRTALEITRRRREKRLRSPEDLKGIRQVNRILRYVLLDGRFFGR</sequence>
<dbReference type="InterPro" id="IPR058240">
    <property type="entry name" value="rSAM_sf"/>
</dbReference>
<dbReference type="SFLD" id="SFLDG01082">
    <property type="entry name" value="B12-binding_domain_containing"/>
    <property type="match status" value="1"/>
</dbReference>
<dbReference type="AlphaFoldDB" id="A0A7C5L800"/>
<gene>
    <name evidence="7" type="ORF">ENJ61_08695</name>
</gene>
<dbReference type="InterPro" id="IPR006638">
    <property type="entry name" value="Elp3/MiaA/NifB-like_rSAM"/>
</dbReference>
<dbReference type="InterPro" id="IPR010994">
    <property type="entry name" value="RuvA_2-like"/>
</dbReference>
<dbReference type="SUPFAM" id="SSF47781">
    <property type="entry name" value="RuvA domain 2-like"/>
    <property type="match status" value="1"/>
</dbReference>
<protein>
    <submittedName>
        <fullName evidence="7">Radical SAM protein</fullName>
    </submittedName>
</protein>
<name>A0A7C5L800_AQUAO</name>
<dbReference type="Pfam" id="PF04055">
    <property type="entry name" value="Radical_SAM"/>
    <property type="match status" value="1"/>
</dbReference>
<dbReference type="GO" id="GO:0003824">
    <property type="term" value="F:catalytic activity"/>
    <property type="evidence" value="ECO:0007669"/>
    <property type="project" value="InterPro"/>
</dbReference>
<keyword evidence="3" id="KW-0479">Metal-binding</keyword>
<dbReference type="Proteomes" id="UP000885792">
    <property type="component" value="Unassembled WGS sequence"/>
</dbReference>
<dbReference type="PROSITE" id="PS51918">
    <property type="entry name" value="RADICAL_SAM"/>
    <property type="match status" value="1"/>
</dbReference>
<comment type="caution">
    <text evidence="7">The sequence shown here is derived from an EMBL/GenBank/DDBJ whole genome shotgun (WGS) entry which is preliminary data.</text>
</comment>
<evidence type="ECO:0000256" key="3">
    <source>
        <dbReference type="ARBA" id="ARBA00022723"/>
    </source>
</evidence>
<dbReference type="GO" id="GO:0046872">
    <property type="term" value="F:metal ion binding"/>
    <property type="evidence" value="ECO:0007669"/>
    <property type="project" value="UniProtKB-KW"/>
</dbReference>
<dbReference type="InterPro" id="IPR013785">
    <property type="entry name" value="Aldolase_TIM"/>
</dbReference>
<dbReference type="InterPro" id="IPR007197">
    <property type="entry name" value="rSAM"/>
</dbReference>
<dbReference type="EMBL" id="DRNB01000326">
    <property type="protein sequence ID" value="HHJ64967.1"/>
    <property type="molecule type" value="Genomic_DNA"/>
</dbReference>
<accession>A0A7C5L800</accession>
<dbReference type="SMART" id="SM00729">
    <property type="entry name" value="Elp3"/>
    <property type="match status" value="1"/>
</dbReference>
<evidence type="ECO:0000256" key="1">
    <source>
        <dbReference type="ARBA" id="ARBA00001966"/>
    </source>
</evidence>
<dbReference type="CDD" id="cd01335">
    <property type="entry name" value="Radical_SAM"/>
    <property type="match status" value="1"/>
</dbReference>
<dbReference type="GO" id="GO:0051536">
    <property type="term" value="F:iron-sulfur cluster binding"/>
    <property type="evidence" value="ECO:0007669"/>
    <property type="project" value="UniProtKB-KW"/>
</dbReference>
<feature type="domain" description="Radical SAM core" evidence="6">
    <location>
        <begin position="32"/>
        <end position="262"/>
    </location>
</feature>
<reference evidence="7" key="1">
    <citation type="journal article" date="2020" name="mSystems">
        <title>Genome- and Community-Level Interaction Insights into Carbon Utilization and Element Cycling Functions of Hydrothermarchaeota in Hydrothermal Sediment.</title>
        <authorList>
            <person name="Zhou Z."/>
            <person name="Liu Y."/>
            <person name="Xu W."/>
            <person name="Pan J."/>
            <person name="Luo Z.H."/>
            <person name="Li M."/>
        </authorList>
    </citation>
    <scope>NUCLEOTIDE SEQUENCE [LARGE SCALE GENOMIC DNA]</scope>
    <source>
        <strain evidence="7">HyVt-501</strain>
    </source>
</reference>
<evidence type="ECO:0000313" key="7">
    <source>
        <dbReference type="EMBL" id="HHJ64967.1"/>
    </source>
</evidence>
<dbReference type="InterPro" id="IPR023874">
    <property type="entry name" value="DNA_rSAM_put"/>
</dbReference>
<evidence type="ECO:0000256" key="4">
    <source>
        <dbReference type="ARBA" id="ARBA00023004"/>
    </source>
</evidence>
<evidence type="ECO:0000256" key="5">
    <source>
        <dbReference type="ARBA" id="ARBA00023014"/>
    </source>
</evidence>
<dbReference type="SFLD" id="SFLDS00029">
    <property type="entry name" value="Radical_SAM"/>
    <property type="match status" value="1"/>
</dbReference>
<proteinExistence type="predicted"/>
<dbReference type="SFLD" id="SFLDG01102">
    <property type="entry name" value="Uncharacterised_Radical_SAM_Su"/>
    <property type="match status" value="1"/>
</dbReference>
<dbReference type="SUPFAM" id="SSF102114">
    <property type="entry name" value="Radical SAM enzymes"/>
    <property type="match status" value="1"/>
</dbReference>
<dbReference type="Gene3D" id="3.20.20.70">
    <property type="entry name" value="Aldolase class I"/>
    <property type="match status" value="1"/>
</dbReference>
<evidence type="ECO:0000256" key="2">
    <source>
        <dbReference type="ARBA" id="ARBA00022691"/>
    </source>
</evidence>
<keyword evidence="5" id="KW-0411">Iron-sulfur</keyword>